<dbReference type="RefSeq" id="WP_230223456.1">
    <property type="nucleotide sequence ID" value="NZ_JAJKFT010000010.1"/>
</dbReference>
<dbReference type="AlphaFoldDB" id="A0A9X1MRT6"/>
<proteinExistence type="predicted"/>
<evidence type="ECO:0000256" key="1">
    <source>
        <dbReference type="SAM" id="Phobius"/>
    </source>
</evidence>
<evidence type="ECO:0000313" key="2">
    <source>
        <dbReference type="EMBL" id="MCC9631464.1"/>
    </source>
</evidence>
<feature type="transmembrane region" description="Helical" evidence="1">
    <location>
        <begin position="121"/>
        <end position="146"/>
    </location>
</feature>
<evidence type="ECO:0000313" key="3">
    <source>
        <dbReference type="Proteomes" id="UP001139103"/>
    </source>
</evidence>
<sequence>MSDAEEELVVAEMAPAASRKPSLLTALSIGGILIALMKLSSLAASLPWLFKSAPASGAAGPGVPEQMVEYQRLIAEMQAQYAPYQMVIVPISLIASGFLFWASLKALKLAPRGDVWIRRSVLTAAATDVLGTVMAVLIQIGTYHVLQTVMEGFDGDPENVTATYLRIAMQVGFYIGVGAGIGFVVLQFGYYYFAFRYFSKPETRALYETNVKSPL</sequence>
<dbReference type="Proteomes" id="UP001139103">
    <property type="component" value="Unassembled WGS sequence"/>
</dbReference>
<dbReference type="EMBL" id="JAJKFT010000010">
    <property type="protein sequence ID" value="MCC9631464.1"/>
    <property type="molecule type" value="Genomic_DNA"/>
</dbReference>
<accession>A0A9X1MRT6</accession>
<keyword evidence="1" id="KW-0472">Membrane</keyword>
<reference evidence="2" key="1">
    <citation type="submission" date="2021-11" db="EMBL/GenBank/DDBJ databases">
        <title>Genome sequence.</title>
        <authorList>
            <person name="Sun Q."/>
        </authorList>
    </citation>
    <scope>NUCLEOTIDE SEQUENCE</scope>
    <source>
        <strain evidence="2">JC732</strain>
    </source>
</reference>
<feature type="transmembrane region" description="Helical" evidence="1">
    <location>
        <begin position="23"/>
        <end position="50"/>
    </location>
</feature>
<keyword evidence="1" id="KW-1133">Transmembrane helix</keyword>
<comment type="caution">
    <text evidence="2">The sequence shown here is derived from an EMBL/GenBank/DDBJ whole genome shotgun (WGS) entry which is preliminary data.</text>
</comment>
<gene>
    <name evidence="2" type="ORF">LOC68_23970</name>
</gene>
<organism evidence="2 3">
    <name type="scientific">Blastopirellula sediminis</name>
    <dbReference type="NCBI Taxonomy" id="2894196"/>
    <lineage>
        <taxon>Bacteria</taxon>
        <taxon>Pseudomonadati</taxon>
        <taxon>Planctomycetota</taxon>
        <taxon>Planctomycetia</taxon>
        <taxon>Pirellulales</taxon>
        <taxon>Pirellulaceae</taxon>
        <taxon>Blastopirellula</taxon>
    </lineage>
</organism>
<keyword evidence="1" id="KW-0812">Transmembrane</keyword>
<feature type="transmembrane region" description="Helical" evidence="1">
    <location>
        <begin position="81"/>
        <end position="101"/>
    </location>
</feature>
<protein>
    <submittedName>
        <fullName evidence="2">Uncharacterized protein</fullName>
    </submittedName>
</protein>
<keyword evidence="3" id="KW-1185">Reference proteome</keyword>
<name>A0A9X1MRT6_9BACT</name>
<feature type="transmembrane region" description="Helical" evidence="1">
    <location>
        <begin position="171"/>
        <end position="194"/>
    </location>
</feature>